<dbReference type="Pfam" id="PF26282">
    <property type="entry name" value="Ig_TRAPPC9-Trs120_3rd"/>
    <property type="match status" value="1"/>
</dbReference>
<evidence type="ECO:0000259" key="5">
    <source>
        <dbReference type="Pfam" id="PF26251"/>
    </source>
</evidence>
<keyword evidence="10" id="KW-1185">Reference proteome</keyword>
<name>A0A9P4NVL4_9PEZI</name>
<evidence type="ECO:0000259" key="7">
    <source>
        <dbReference type="Pfam" id="PF26282"/>
    </source>
</evidence>
<evidence type="ECO:0000259" key="6">
    <source>
        <dbReference type="Pfam" id="PF26254"/>
    </source>
</evidence>
<feature type="domain" description="Trs120/TRAPPC9 fourth Ig-like" evidence="8">
    <location>
        <begin position="1286"/>
        <end position="1434"/>
    </location>
</feature>
<dbReference type="Pfam" id="PF08626">
    <property type="entry name" value="TRAPPC9-Trs120"/>
    <property type="match status" value="1"/>
</dbReference>
<feature type="compositionally biased region" description="Polar residues" evidence="3">
    <location>
        <begin position="226"/>
        <end position="239"/>
    </location>
</feature>
<comment type="subcellular location">
    <subcellularLocation>
        <location evidence="1">Golgi apparatus</location>
    </subcellularLocation>
</comment>
<proteinExistence type="predicted"/>
<dbReference type="PANTHER" id="PTHR21512">
    <property type="entry name" value="TRAFFICKING PROTEIN PARTICLE COMPLEX SUBUNIT 9"/>
    <property type="match status" value="1"/>
</dbReference>
<dbReference type="InterPro" id="IPR058564">
    <property type="entry name" value="TPR_TRAPPC9_Trs120"/>
</dbReference>
<dbReference type="PANTHER" id="PTHR21512:SF5">
    <property type="entry name" value="TRAFFICKING PROTEIN PARTICLE COMPLEX SUBUNIT 9"/>
    <property type="match status" value="1"/>
</dbReference>
<evidence type="ECO:0000256" key="1">
    <source>
        <dbReference type="ARBA" id="ARBA00004555"/>
    </source>
</evidence>
<evidence type="ECO:0000259" key="8">
    <source>
        <dbReference type="Pfam" id="PF26283"/>
    </source>
</evidence>
<evidence type="ECO:0000256" key="2">
    <source>
        <dbReference type="ARBA" id="ARBA00023034"/>
    </source>
</evidence>
<feature type="domain" description="Trs120/TRAPPC9 N-terminal" evidence="4">
    <location>
        <begin position="6"/>
        <end position="398"/>
    </location>
</feature>
<comment type="caution">
    <text evidence="9">The sequence shown here is derived from an EMBL/GenBank/DDBJ whole genome shotgun (WGS) entry which is preliminary data.</text>
</comment>
<feature type="compositionally biased region" description="Low complexity" evidence="3">
    <location>
        <begin position="402"/>
        <end position="414"/>
    </location>
</feature>
<evidence type="ECO:0000313" key="9">
    <source>
        <dbReference type="EMBL" id="KAF2432208.1"/>
    </source>
</evidence>
<protein>
    <submittedName>
        <fullName evidence="9">Trs120-domain-containing protein</fullName>
    </submittedName>
</protein>
<dbReference type="EMBL" id="MU007027">
    <property type="protein sequence ID" value="KAF2432208.1"/>
    <property type="molecule type" value="Genomic_DNA"/>
</dbReference>
<dbReference type="InterPro" id="IPR058567">
    <property type="entry name" value="Ig_TRAPPC9_Trs120_3rd"/>
</dbReference>
<sequence>MPMDSFSPTAPARVRALALPVGRIKKARFHSFIGLLESRSEIRLGDVSPDSRPNRNMFSPLAFPGGVVLYDFSTSVPTAAHLALSPFEMFREPLVILGIADSTEADLPSDEDEARDAQAEMLVALRDFKEDYPRALVHKVFIFDSPLMSAPILNHDILPIPPAKDMKTTTMRTVICDVTSIFLAELTTLAISIKGLPSIPSPSVPQMAPNGLASSQFYQDDPPALGQTTSQPGENLRSSSLAHNNFHRMSMPVFSSSAPNLDGLGSQVSAETVPAKTFDEIATSEPGIVGVGGGGSRPLSTNSSREASRDRVSVHGFGPGSINERNRNKGKCRVALVVGALYLQSGRWHDALRELAEGAALARSFGDHLWHAKALENLVICMILLAWSGSEFKIPQVCYPNSDKSSSSKPVSKDANTTSNIQSNGTSNANQAALRQDLADALPDLVNMVLTIYNRASNSTSDAIPQLAFSECVVRLAKVLTSINLAGGALTHAAFQAIIRGDYISLRSSSVMTTRLTINPSRAAITDILLRAMPGSIEYSGLSAVDQMLILGGIASVFSILGLQRKKAIIIKEYLDTLIQALTQAKKAGAAEAGFHPSTKLASINGSALSGLEDAPEGLEDFLSLLCQVYGIPESNWVQSIGSETLQTEAVANGEAPAKNLGRQSMLPEQLVGNFVLRFFGSVNVKSDVLRTCIQLCEALSDLHGVLHYTSALLRTAGPGIAPSTDTSDVLVTLAREEQVVLSNNVAKAVVEATALGLHGIEAEYWDEFLVRGVYLVAPPPALVLHPHRRSDLGVARKEIKGPFLHNPFLEKRESKVVDNLLAVDDEREFVVSLQNPYDFEVHIESLRLVSDGKEFASALNHILRPYRTQSFSVMGSLNSTGTLNLNGCTIKIRGCRERLFPIFKEPWAPQQEVKIKNIGLMKRHIPNSRPVPAESTSSLDKQASAHAFPTPASVTLTVIPEQPILTVSSVSLSQSALMLLEGESSRFTVSVWNTSKKVQADFVHVSFRDSTTTAIQEALGNKKLSPAELFELEHQLAYNPAIRICGDPPTQIGSGETKDFEFEVHGKPGLTTAVVHIDYATLSTPHLKSDENFYTRQVTVPITVTVNASIQLQKLEIMPISSNHIWRHNISGNDRLQKQVVINGSQGNEYSEHESCLLLLDLRNAWPTPLEITLRITNGDTSQEVIQPGHVSRMIVLLPKIYIENPHARIRSANERQFVVSAANLSPESERLNREIFWYREELLKLLQASWRQEDDGRSGSIDLRSMIRLNSRMVGTLKLGDVAFEMTVLGSDAAEVQQTARSTFTIQVDDYLTLRIRVTNRSQTTIYPLLRLGPALAHQPQDIALELGKRFVWSGSLQQVLKPLEPGGVVETNLAICALCSGEYELGATVEEIKVCKRDEQEKEVSGGIPDPVASSLGRRTWIASEPCRIRAVED</sequence>
<evidence type="ECO:0000259" key="4">
    <source>
        <dbReference type="Pfam" id="PF08626"/>
    </source>
</evidence>
<feature type="compositionally biased region" description="Polar residues" evidence="3">
    <location>
        <begin position="415"/>
        <end position="427"/>
    </location>
</feature>
<dbReference type="Proteomes" id="UP000800235">
    <property type="component" value="Unassembled WGS sequence"/>
</dbReference>
<feature type="region of interest" description="Disordered" evidence="3">
    <location>
        <begin position="400"/>
        <end position="427"/>
    </location>
</feature>
<feature type="domain" description="Trs120/TRAPPC9 first Ig-like" evidence="6">
    <location>
        <begin position="771"/>
        <end position="962"/>
    </location>
</feature>
<dbReference type="Pfam" id="PF26283">
    <property type="entry name" value="Ig_TRAPPC9-Trs120_4th"/>
    <property type="match status" value="1"/>
</dbReference>
<dbReference type="Pfam" id="PF26280">
    <property type="entry name" value="Ig_TRAPPC9-Trs120_2nd"/>
    <property type="match status" value="1"/>
</dbReference>
<dbReference type="InterPro" id="IPR058563">
    <property type="entry name" value="Trs120_TRAPPC9_N"/>
</dbReference>
<feature type="region of interest" description="Disordered" evidence="3">
    <location>
        <begin position="205"/>
        <end position="239"/>
    </location>
</feature>
<evidence type="ECO:0000313" key="10">
    <source>
        <dbReference type="Proteomes" id="UP000800235"/>
    </source>
</evidence>
<feature type="region of interest" description="Disordered" evidence="3">
    <location>
        <begin position="286"/>
        <end position="323"/>
    </location>
</feature>
<keyword evidence="2" id="KW-0333">Golgi apparatus</keyword>
<gene>
    <name evidence="9" type="ORF">EJ08DRAFT_609418</name>
</gene>
<reference evidence="9" key="1">
    <citation type="journal article" date="2020" name="Stud. Mycol.">
        <title>101 Dothideomycetes genomes: a test case for predicting lifestyles and emergence of pathogens.</title>
        <authorList>
            <person name="Haridas S."/>
            <person name="Albert R."/>
            <person name="Binder M."/>
            <person name="Bloem J."/>
            <person name="Labutti K."/>
            <person name="Salamov A."/>
            <person name="Andreopoulos B."/>
            <person name="Baker S."/>
            <person name="Barry K."/>
            <person name="Bills G."/>
            <person name="Bluhm B."/>
            <person name="Cannon C."/>
            <person name="Castanera R."/>
            <person name="Culley D."/>
            <person name="Daum C."/>
            <person name="Ezra D."/>
            <person name="Gonzalez J."/>
            <person name="Henrissat B."/>
            <person name="Kuo A."/>
            <person name="Liang C."/>
            <person name="Lipzen A."/>
            <person name="Lutzoni F."/>
            <person name="Magnuson J."/>
            <person name="Mondo S."/>
            <person name="Nolan M."/>
            <person name="Ohm R."/>
            <person name="Pangilinan J."/>
            <person name="Park H.-J."/>
            <person name="Ramirez L."/>
            <person name="Alfaro M."/>
            <person name="Sun H."/>
            <person name="Tritt A."/>
            <person name="Yoshinaga Y."/>
            <person name="Zwiers L.-H."/>
            <person name="Turgeon B."/>
            <person name="Goodwin S."/>
            <person name="Spatafora J."/>
            <person name="Crous P."/>
            <person name="Grigoriev I."/>
        </authorList>
    </citation>
    <scope>NUCLEOTIDE SEQUENCE</scope>
    <source>
        <strain evidence="9">CBS 130266</strain>
    </source>
</reference>
<accession>A0A9P4NVL4</accession>
<dbReference type="Pfam" id="PF26254">
    <property type="entry name" value="Ig_TRAPPC9-Trs120_1st"/>
    <property type="match status" value="1"/>
</dbReference>
<dbReference type="InterPro" id="IPR058568">
    <property type="entry name" value="Ig_TRAPPC9_Trs120_4th"/>
</dbReference>
<feature type="domain" description="Trs120/TRAPPC9 third Ig-like" evidence="7">
    <location>
        <begin position="1111"/>
        <end position="1280"/>
    </location>
</feature>
<dbReference type="GO" id="GO:0005802">
    <property type="term" value="C:trans-Golgi network"/>
    <property type="evidence" value="ECO:0007669"/>
    <property type="project" value="TreeGrafter"/>
</dbReference>
<evidence type="ECO:0000256" key="3">
    <source>
        <dbReference type="SAM" id="MobiDB-lite"/>
    </source>
</evidence>
<dbReference type="OrthoDB" id="27962at2759"/>
<dbReference type="InterPro" id="IPR058565">
    <property type="entry name" value="Ig_TRAPPC9_Trs120_1st"/>
</dbReference>
<dbReference type="InterPro" id="IPR013935">
    <property type="entry name" value="Trs120_TRAPPC9"/>
</dbReference>
<dbReference type="Pfam" id="PF26251">
    <property type="entry name" value="TPR_TRAPPC9-Trs120"/>
    <property type="match status" value="1"/>
</dbReference>
<organism evidence="9 10">
    <name type="scientific">Tothia fuscella</name>
    <dbReference type="NCBI Taxonomy" id="1048955"/>
    <lineage>
        <taxon>Eukaryota</taxon>
        <taxon>Fungi</taxon>
        <taxon>Dikarya</taxon>
        <taxon>Ascomycota</taxon>
        <taxon>Pezizomycotina</taxon>
        <taxon>Dothideomycetes</taxon>
        <taxon>Pleosporomycetidae</taxon>
        <taxon>Venturiales</taxon>
        <taxon>Cylindrosympodiaceae</taxon>
        <taxon>Tothia</taxon>
    </lineage>
</organism>
<feature type="domain" description="Trs120/TRAPPC9 TPR region" evidence="5">
    <location>
        <begin position="438"/>
        <end position="756"/>
    </location>
</feature>